<evidence type="ECO:0000313" key="2">
    <source>
        <dbReference type="Proteomes" id="UP001145114"/>
    </source>
</evidence>
<sequence>GALTGVGFGGQRREREARKNGGDSGAGDEGIGQLNLDESAAIKADEEQISETSTAKQGETGKRETEEEKEKDTGEAAEIERIMEEENIPQLDEDIDINILDTFTSNPLPGDTLSFAIPVCAPYPALSTYKYSVKLTPAKQPQLSKQDNLSGDGANPSEATAMQEELEAATTARELELIKHIPEMEMIAQMLGKVKVSAPQLEAIQQKQKKNKKAAKKGK</sequence>
<feature type="non-terminal residue" evidence="1">
    <location>
        <position position="1"/>
    </location>
</feature>
<reference evidence="1" key="1">
    <citation type="submission" date="2022-06" db="EMBL/GenBank/DDBJ databases">
        <title>Phylogenomic reconstructions and comparative analyses of Kickxellomycotina fungi.</title>
        <authorList>
            <person name="Reynolds N.K."/>
            <person name="Stajich J.E."/>
            <person name="Barry K."/>
            <person name="Grigoriev I.V."/>
            <person name="Crous P."/>
            <person name="Smith M.E."/>
        </authorList>
    </citation>
    <scope>NUCLEOTIDE SEQUENCE</scope>
    <source>
        <strain evidence="1">RSA 2271</strain>
    </source>
</reference>
<keyword evidence="2" id="KW-1185">Reference proteome</keyword>
<comment type="caution">
    <text evidence="1">The sequence shown here is derived from an EMBL/GenBank/DDBJ whole genome shotgun (WGS) entry which is preliminary data.</text>
</comment>
<evidence type="ECO:0000313" key="1">
    <source>
        <dbReference type="EMBL" id="KAJ1679423.1"/>
    </source>
</evidence>
<name>A0ACC1HS94_9FUNG</name>
<organism evidence="1 2">
    <name type="scientific">Spiromyces aspiralis</name>
    <dbReference type="NCBI Taxonomy" id="68401"/>
    <lineage>
        <taxon>Eukaryota</taxon>
        <taxon>Fungi</taxon>
        <taxon>Fungi incertae sedis</taxon>
        <taxon>Zoopagomycota</taxon>
        <taxon>Kickxellomycotina</taxon>
        <taxon>Kickxellomycetes</taxon>
        <taxon>Kickxellales</taxon>
        <taxon>Kickxellaceae</taxon>
        <taxon>Spiromyces</taxon>
    </lineage>
</organism>
<accession>A0ACC1HS94</accession>
<gene>
    <name evidence="1" type="ORF">EV182_002082</name>
</gene>
<dbReference type="Proteomes" id="UP001145114">
    <property type="component" value="Unassembled WGS sequence"/>
</dbReference>
<protein>
    <submittedName>
        <fullName evidence="1">Uncharacterized protein</fullName>
    </submittedName>
</protein>
<dbReference type="EMBL" id="JAMZIH010000394">
    <property type="protein sequence ID" value="KAJ1679423.1"/>
    <property type="molecule type" value="Genomic_DNA"/>
</dbReference>
<proteinExistence type="predicted"/>